<dbReference type="InParanoid" id="A0A3P7DCW9"/>
<keyword evidence="3" id="KW-1185">Reference proteome</keyword>
<feature type="chain" id="PRO_5018222697" evidence="1">
    <location>
        <begin position="27"/>
        <end position="107"/>
    </location>
</feature>
<proteinExistence type="predicted"/>
<evidence type="ECO:0000313" key="2">
    <source>
        <dbReference type="EMBL" id="VDM07501.1"/>
    </source>
</evidence>
<evidence type="ECO:0000256" key="1">
    <source>
        <dbReference type="SAM" id="SignalP"/>
    </source>
</evidence>
<protein>
    <submittedName>
        <fullName evidence="2">Uncharacterized protein</fullName>
    </submittedName>
</protein>
<sequence length="107" mass="12564">MPSKWSPRRVSEWLVVIVSSLLSVEPCGLRLRITNCPQKEEVNQMPPMMDEKFIDKDEQMSTYERMETGFPPYSYPNNFYHSHMIRKKAVIDVMCNSALPLFPPFCF</sequence>
<organism evidence="2 3">
    <name type="scientific">Wuchereria bancrofti</name>
    <dbReference type="NCBI Taxonomy" id="6293"/>
    <lineage>
        <taxon>Eukaryota</taxon>
        <taxon>Metazoa</taxon>
        <taxon>Ecdysozoa</taxon>
        <taxon>Nematoda</taxon>
        <taxon>Chromadorea</taxon>
        <taxon>Rhabditida</taxon>
        <taxon>Spirurina</taxon>
        <taxon>Spiruromorpha</taxon>
        <taxon>Filarioidea</taxon>
        <taxon>Onchocercidae</taxon>
        <taxon>Wuchereria</taxon>
    </lineage>
</organism>
<evidence type="ECO:0000313" key="3">
    <source>
        <dbReference type="Proteomes" id="UP000270924"/>
    </source>
</evidence>
<dbReference type="AlphaFoldDB" id="A0A3P7DCW9"/>
<dbReference type="EMBL" id="UYWW01000151">
    <property type="protein sequence ID" value="VDM07501.1"/>
    <property type="molecule type" value="Genomic_DNA"/>
</dbReference>
<keyword evidence="1" id="KW-0732">Signal</keyword>
<accession>A0A3P7DCW9</accession>
<reference evidence="2 3" key="1">
    <citation type="submission" date="2018-11" db="EMBL/GenBank/DDBJ databases">
        <authorList>
            <consortium name="Pathogen Informatics"/>
        </authorList>
    </citation>
    <scope>NUCLEOTIDE SEQUENCE [LARGE SCALE GENOMIC DNA]</scope>
</reference>
<feature type="signal peptide" evidence="1">
    <location>
        <begin position="1"/>
        <end position="26"/>
    </location>
</feature>
<name>A0A3P7DCW9_WUCBA</name>
<dbReference type="Proteomes" id="UP000270924">
    <property type="component" value="Unassembled WGS sequence"/>
</dbReference>
<gene>
    <name evidence="2" type="ORF">WBA_LOCUS887</name>
</gene>